<dbReference type="AlphaFoldDB" id="A0A7X5TSG6"/>
<dbReference type="InterPro" id="IPR001611">
    <property type="entry name" value="Leu-rich_rpt"/>
</dbReference>
<dbReference type="Proteomes" id="UP000541033">
    <property type="component" value="Unassembled WGS sequence"/>
</dbReference>
<dbReference type="InterPro" id="IPR050836">
    <property type="entry name" value="SDS22/Internalin_LRR"/>
</dbReference>
<keyword evidence="1" id="KW-0433">Leucine-rich repeat</keyword>
<organism evidence="5 6">
    <name type="scientific">Lysinibacter cavernae</name>
    <dbReference type="NCBI Taxonomy" id="1640652"/>
    <lineage>
        <taxon>Bacteria</taxon>
        <taxon>Bacillati</taxon>
        <taxon>Actinomycetota</taxon>
        <taxon>Actinomycetes</taxon>
        <taxon>Micrococcales</taxon>
        <taxon>Microbacteriaceae</taxon>
        <taxon>Lysinibacter</taxon>
    </lineage>
</organism>
<evidence type="ECO:0000313" key="5">
    <source>
        <dbReference type="EMBL" id="NIH52975.1"/>
    </source>
</evidence>
<proteinExistence type="predicted"/>
<keyword evidence="2" id="KW-0677">Repeat</keyword>
<evidence type="ECO:0000256" key="4">
    <source>
        <dbReference type="SAM" id="Phobius"/>
    </source>
</evidence>
<dbReference type="InterPro" id="IPR003591">
    <property type="entry name" value="Leu-rich_rpt_typical-subtyp"/>
</dbReference>
<evidence type="ECO:0000256" key="3">
    <source>
        <dbReference type="SAM" id="MobiDB-lite"/>
    </source>
</evidence>
<dbReference type="PANTHER" id="PTHR46652:SF3">
    <property type="entry name" value="LEUCINE-RICH REPEAT-CONTAINING PROTEIN 9"/>
    <property type="match status" value="1"/>
</dbReference>
<dbReference type="SMART" id="SM00369">
    <property type="entry name" value="LRR_TYP"/>
    <property type="match status" value="4"/>
</dbReference>
<keyword evidence="4" id="KW-0812">Transmembrane</keyword>
<protein>
    <submittedName>
        <fullName evidence="5">Leucine-rich repeat (LRR) protein</fullName>
    </submittedName>
</protein>
<feature type="transmembrane region" description="Helical" evidence="4">
    <location>
        <begin position="615"/>
        <end position="634"/>
    </location>
</feature>
<keyword evidence="6" id="KW-1185">Reference proteome</keyword>
<keyword evidence="4" id="KW-0472">Membrane</keyword>
<reference evidence="5 6" key="1">
    <citation type="submission" date="2020-02" db="EMBL/GenBank/DDBJ databases">
        <title>Sequencing the genomes of 1000 actinobacteria strains.</title>
        <authorList>
            <person name="Klenk H.-P."/>
        </authorList>
    </citation>
    <scope>NUCLEOTIDE SEQUENCE [LARGE SCALE GENOMIC DNA]</scope>
    <source>
        <strain evidence="5 6">DSM 27960</strain>
    </source>
</reference>
<dbReference type="InterPro" id="IPR032675">
    <property type="entry name" value="LRR_dom_sf"/>
</dbReference>
<dbReference type="PROSITE" id="PS51450">
    <property type="entry name" value="LRR"/>
    <property type="match status" value="3"/>
</dbReference>
<dbReference type="PANTHER" id="PTHR46652">
    <property type="entry name" value="LEUCINE-RICH REPEAT AND IQ DOMAIN-CONTAINING PROTEIN 1-RELATED"/>
    <property type="match status" value="1"/>
</dbReference>
<dbReference type="RefSeq" id="WP_167148216.1">
    <property type="nucleotide sequence ID" value="NZ_JAAMOX010000001.1"/>
</dbReference>
<feature type="compositionally biased region" description="Polar residues" evidence="3">
    <location>
        <begin position="37"/>
        <end position="56"/>
    </location>
</feature>
<dbReference type="Gene3D" id="3.80.10.10">
    <property type="entry name" value="Ribonuclease Inhibitor"/>
    <property type="match status" value="1"/>
</dbReference>
<name>A0A7X5TSG6_9MICO</name>
<dbReference type="SUPFAM" id="SSF52058">
    <property type="entry name" value="L domain-like"/>
    <property type="match status" value="1"/>
</dbReference>
<gene>
    <name evidence="5" type="ORF">FHX76_000843</name>
</gene>
<sequence>MAKDNMTRLSRQGVPIAVSLSLAWLLVAGVGGAASATNEQTDPSNSSGQGIEQISPTDGAGGEGQSAATTAVTGLTAAELAAPVEWDVMFHDAALRTLVQEALARLGVAPDNAVLSDLGKIQSLSGADRGISNLDGIANLTQLTSLHLLNNPVTSLNALSGMSQLQALTVDGAQLQNFDGLTALPNLTGLSVRDNQITSLAGISNLSALTSLTISGNKLTSLDGIAGLTNLSGLDVSNNQLSSIDVTANTALRVLDAAGNAALEPSVSFVRGGATQSFRFASTTANTTGINTMGGAYTLNGGQYSYVYSNGTGNSSAFFGQEYEVANIDRTQPLTMGTTSRGVTNSDLYNDTIKRSEVRTVDDDGTILHTVTIENVSAAPITSAFNQMIDTELNGNDSVALVSDGQGGATLRDDAMELSLQPVDGIQDMWAGRWGAGSGPLLTEFITDGLVTNTAGHTRDEVLATGVDSAVYYSTPSVTLAPAQTYTFSYRESLYLANDPYSIRVNYVANDAVTGEPTTVGQISQDGELDSVWDLTGLPGMPVGYVLDAGRPSPTSATYGAAGHLSTVTIYVVAEPATTPADPTSPKDASAPLATTASTGNTAGNTLTVTGADTFSSLLWALGLAAAGALALVLRRRSTQR</sequence>
<dbReference type="EMBL" id="JAAMOX010000001">
    <property type="protein sequence ID" value="NIH52975.1"/>
    <property type="molecule type" value="Genomic_DNA"/>
</dbReference>
<accession>A0A7X5TSG6</accession>
<feature type="region of interest" description="Disordered" evidence="3">
    <location>
        <begin position="35"/>
        <end position="66"/>
    </location>
</feature>
<comment type="caution">
    <text evidence="5">The sequence shown here is derived from an EMBL/GenBank/DDBJ whole genome shotgun (WGS) entry which is preliminary data.</text>
</comment>
<evidence type="ECO:0000313" key="6">
    <source>
        <dbReference type="Proteomes" id="UP000541033"/>
    </source>
</evidence>
<dbReference type="Pfam" id="PF12799">
    <property type="entry name" value="LRR_4"/>
    <property type="match status" value="1"/>
</dbReference>
<keyword evidence="4" id="KW-1133">Transmembrane helix</keyword>
<evidence type="ECO:0000256" key="2">
    <source>
        <dbReference type="ARBA" id="ARBA00022737"/>
    </source>
</evidence>
<feature type="compositionally biased region" description="Low complexity" evidence="3">
    <location>
        <begin position="593"/>
        <end position="604"/>
    </location>
</feature>
<dbReference type="InterPro" id="IPR025875">
    <property type="entry name" value="Leu-rich_rpt_4"/>
</dbReference>
<feature type="region of interest" description="Disordered" evidence="3">
    <location>
        <begin position="578"/>
        <end position="604"/>
    </location>
</feature>
<evidence type="ECO:0000256" key="1">
    <source>
        <dbReference type="ARBA" id="ARBA00022614"/>
    </source>
</evidence>
<dbReference type="SMART" id="SM00365">
    <property type="entry name" value="LRR_SD22"/>
    <property type="match status" value="4"/>
</dbReference>